<name>A0A8J3D7E5_9BACT</name>
<gene>
    <name evidence="1" type="ORF">GCM10007390_15110</name>
</gene>
<evidence type="ECO:0000313" key="2">
    <source>
        <dbReference type="Proteomes" id="UP000598271"/>
    </source>
</evidence>
<dbReference type="Proteomes" id="UP000598271">
    <property type="component" value="Unassembled WGS sequence"/>
</dbReference>
<sequence length="605" mass="66305">MLCCLSIQAAHAQGSSLLETKITLRVSNERMDEVLRQIAGKGGFSFSYSPDAIPVGSRVSLNASNQSVREILNVLFDGKVLFKERRKYIILQKAPEVAEKLPEAFYLNGYVIDETTGEKLPNASIYEPVTLASAVSNKYGYYKIKLPAQTENLRLEVRKEEYAGKSVNIASRSNEYFPIYLVPQMPRLTLRDTIKVIAPREPRIVVRTDSSRPQIEIPVVVVAPIPDPDSIIPIQRKEKATLAESLKDLRDGLVYALSTTRQAIHVDNIQDSLHRPFQASIMPFIGTNRELSGNVVNDFSLNLLAGYSLGVDMAEAGLGFNLVRGDVCCFQAAGVANVVGRDVKGVQAAGMANLVIGDFVGFQTATALNITAGDFQGVQLGSINVAGGVLEGWQLFGALNVANRVRSGHQIGFVNYADSSATVPFGYFSYVRINGYRRLELTTDELNYGNITFKTGVRKFYNILTLGTNAFMPDKPFGSIGYGIGTARYLGSRNRGDARKWMLDLNFVASRVALEKKFLKAPYAVHTRLSLNLERKISPRLALTVGPSLNLLFSPYTGLLKGNENNFTSVLVSTDSNGEGSAYGWIGFQAGLRLCNRPNLALISQ</sequence>
<accession>A0A8J3D7E5</accession>
<dbReference type="Gene3D" id="2.60.40.1120">
    <property type="entry name" value="Carboxypeptidase-like, regulatory domain"/>
    <property type="match status" value="1"/>
</dbReference>
<dbReference type="InterPro" id="IPR008969">
    <property type="entry name" value="CarboxyPept-like_regulatory"/>
</dbReference>
<proteinExistence type="predicted"/>
<evidence type="ECO:0000313" key="1">
    <source>
        <dbReference type="EMBL" id="GHB62289.1"/>
    </source>
</evidence>
<organism evidence="1 2">
    <name type="scientific">Persicitalea jodogahamensis</name>
    <dbReference type="NCBI Taxonomy" id="402147"/>
    <lineage>
        <taxon>Bacteria</taxon>
        <taxon>Pseudomonadati</taxon>
        <taxon>Bacteroidota</taxon>
        <taxon>Cytophagia</taxon>
        <taxon>Cytophagales</taxon>
        <taxon>Spirosomataceae</taxon>
        <taxon>Persicitalea</taxon>
    </lineage>
</organism>
<keyword evidence="2" id="KW-1185">Reference proteome</keyword>
<dbReference type="SUPFAM" id="SSF49464">
    <property type="entry name" value="Carboxypeptidase regulatory domain-like"/>
    <property type="match status" value="1"/>
</dbReference>
<evidence type="ECO:0008006" key="3">
    <source>
        <dbReference type="Google" id="ProtNLM"/>
    </source>
</evidence>
<dbReference type="Pfam" id="PF13715">
    <property type="entry name" value="CarbopepD_reg_2"/>
    <property type="match status" value="1"/>
</dbReference>
<protein>
    <recommendedName>
        <fullName evidence="3">Secretin/TonB short N-terminal domain-containing protein</fullName>
    </recommendedName>
</protein>
<dbReference type="EMBL" id="BMXF01000001">
    <property type="protein sequence ID" value="GHB62289.1"/>
    <property type="molecule type" value="Genomic_DNA"/>
</dbReference>
<dbReference type="AlphaFoldDB" id="A0A8J3D7E5"/>
<comment type="caution">
    <text evidence="1">The sequence shown here is derived from an EMBL/GenBank/DDBJ whole genome shotgun (WGS) entry which is preliminary data.</text>
</comment>
<reference evidence="1 2" key="1">
    <citation type="journal article" date="2014" name="Int. J. Syst. Evol. Microbiol.">
        <title>Complete genome sequence of Corynebacterium casei LMG S-19264T (=DSM 44701T), isolated from a smear-ripened cheese.</title>
        <authorList>
            <consortium name="US DOE Joint Genome Institute (JGI-PGF)"/>
            <person name="Walter F."/>
            <person name="Albersmeier A."/>
            <person name="Kalinowski J."/>
            <person name="Ruckert C."/>
        </authorList>
    </citation>
    <scope>NUCLEOTIDE SEQUENCE [LARGE SCALE GENOMIC DNA]</scope>
    <source>
        <strain evidence="1 2">KCTC 12866</strain>
    </source>
</reference>